<protein>
    <submittedName>
        <fullName evidence="1">Uncharacterized protein</fullName>
    </submittedName>
</protein>
<gene>
    <name evidence="1" type="ORF">J7W16_04110</name>
</gene>
<evidence type="ECO:0000313" key="1">
    <source>
        <dbReference type="EMBL" id="MBP3950305.1"/>
    </source>
</evidence>
<reference evidence="1" key="1">
    <citation type="submission" date="2021-03" db="EMBL/GenBank/DDBJ databases">
        <title>Bacillus suaedae sp. nov., isolated from Suaeda aralocaspica.</title>
        <authorList>
            <person name="Lei R.F.R."/>
        </authorList>
    </citation>
    <scope>NUCLEOTIDE SEQUENCE</scope>
    <source>
        <strain evidence="1">YZJH907-2</strain>
    </source>
</reference>
<accession>A0A941AMA7</accession>
<sequence length="111" mass="12739">MKNRFRVLAEDESLALKLHEFIVGQSKVITALSKQATSFVIESDHDAVQEVYKQIDLTREDIRKAYKDLAQLRKKYIYLCIQTEKRKSINGQVTPDIQINLSIIQGGSNEN</sequence>
<name>A0A941AMA7_9BACI</name>
<dbReference type="RefSeq" id="WP_210595957.1">
    <property type="nucleotide sequence ID" value="NZ_JAGKSQ010000002.1"/>
</dbReference>
<keyword evidence="2" id="KW-1185">Reference proteome</keyword>
<proteinExistence type="predicted"/>
<organism evidence="1 2">
    <name type="scientific">Halalkalibacter suaedae</name>
    <dbReference type="NCBI Taxonomy" id="2822140"/>
    <lineage>
        <taxon>Bacteria</taxon>
        <taxon>Bacillati</taxon>
        <taxon>Bacillota</taxon>
        <taxon>Bacilli</taxon>
        <taxon>Bacillales</taxon>
        <taxon>Bacillaceae</taxon>
        <taxon>Halalkalibacter</taxon>
    </lineage>
</organism>
<comment type="caution">
    <text evidence="1">The sequence shown here is derived from an EMBL/GenBank/DDBJ whole genome shotgun (WGS) entry which is preliminary data.</text>
</comment>
<dbReference type="Proteomes" id="UP000678228">
    <property type="component" value="Unassembled WGS sequence"/>
</dbReference>
<dbReference type="EMBL" id="JAGKSQ010000002">
    <property type="protein sequence ID" value="MBP3950305.1"/>
    <property type="molecule type" value="Genomic_DNA"/>
</dbReference>
<dbReference type="AlphaFoldDB" id="A0A941AMA7"/>
<evidence type="ECO:0000313" key="2">
    <source>
        <dbReference type="Proteomes" id="UP000678228"/>
    </source>
</evidence>